<keyword evidence="9" id="KW-0378">Hydrolase</keyword>
<keyword evidence="10" id="KW-1185">Reference proteome</keyword>
<dbReference type="CAZy" id="GH65">
    <property type="family name" value="Glycoside Hydrolase Family 65"/>
</dbReference>
<dbReference type="FunFam" id="1.50.10.10:FF:000053">
    <property type="entry name" value="Putative glycosyl hydrolase"/>
    <property type="match status" value="1"/>
</dbReference>
<dbReference type="InterPro" id="IPR005196">
    <property type="entry name" value="Glyco_hydro_65_N"/>
</dbReference>
<protein>
    <submittedName>
        <fullName evidence="9">Putative trehalose/maltose hydrolase</fullName>
    </submittedName>
</protein>
<evidence type="ECO:0000313" key="9">
    <source>
        <dbReference type="EMBL" id="ADI37514.1"/>
    </source>
</evidence>
<gene>
    <name evidence="9" type="ordered locus">wcw_0139</name>
</gene>
<reference evidence="9 10" key="1">
    <citation type="journal article" date="2010" name="PLoS ONE">
        <title>The Waddlia genome: a window into chlamydial biology.</title>
        <authorList>
            <person name="Bertelli C."/>
            <person name="Collyn F."/>
            <person name="Croxatto A."/>
            <person name="Ruckert C."/>
            <person name="Polkinghorne A."/>
            <person name="Kebbi-Beghdadi C."/>
            <person name="Goesmann A."/>
            <person name="Vaughan L."/>
            <person name="Greub G."/>
        </authorList>
    </citation>
    <scope>NUCLEOTIDE SEQUENCE [LARGE SCALE GENOMIC DNA]</scope>
    <source>
        <strain evidence="10">ATCC VR-1470 / WSU 86-1044</strain>
    </source>
</reference>
<accession>D6YTQ3</accession>
<evidence type="ECO:0000256" key="2">
    <source>
        <dbReference type="ARBA" id="ARBA00022676"/>
    </source>
</evidence>
<evidence type="ECO:0000256" key="5">
    <source>
        <dbReference type="PIRSR" id="PIRSR036289-51"/>
    </source>
</evidence>
<evidence type="ECO:0000256" key="3">
    <source>
        <dbReference type="ARBA" id="ARBA00022679"/>
    </source>
</evidence>
<dbReference type="SUPFAM" id="SSF74650">
    <property type="entry name" value="Galactose mutarotase-like"/>
    <property type="match status" value="1"/>
</dbReference>
<dbReference type="EMBL" id="CP001928">
    <property type="protein sequence ID" value="ADI37514.1"/>
    <property type="molecule type" value="Genomic_DNA"/>
</dbReference>
<dbReference type="PANTHER" id="PTHR11051">
    <property type="entry name" value="GLYCOSYL HYDROLASE-RELATED"/>
    <property type="match status" value="1"/>
</dbReference>
<keyword evidence="2" id="KW-0328">Glycosyltransferase</keyword>
<dbReference type="GO" id="GO:0004553">
    <property type="term" value="F:hydrolase activity, hydrolyzing O-glycosyl compounds"/>
    <property type="evidence" value="ECO:0007669"/>
    <property type="project" value="TreeGrafter"/>
</dbReference>
<feature type="domain" description="Glycoside hydrolase family 65 C-terminal" evidence="7">
    <location>
        <begin position="732"/>
        <end position="794"/>
    </location>
</feature>
<feature type="active site" description="Proton donor" evidence="4">
    <location>
        <position position="501"/>
    </location>
</feature>
<evidence type="ECO:0000259" key="6">
    <source>
        <dbReference type="Pfam" id="PF03632"/>
    </source>
</evidence>
<name>D6YTQ3_WADCW</name>
<keyword evidence="3" id="KW-0808">Transferase</keyword>
<dbReference type="RefSeq" id="WP_013181242.1">
    <property type="nucleotide sequence ID" value="NC_014225.1"/>
</dbReference>
<dbReference type="HOGENOM" id="CLU_006285_1_1_0"/>
<dbReference type="KEGG" id="wch:wcw_0139"/>
<dbReference type="InterPro" id="IPR012341">
    <property type="entry name" value="6hp_glycosidase-like_sf"/>
</dbReference>
<organism evidence="9 10">
    <name type="scientific">Waddlia chondrophila (strain ATCC VR-1470 / WSU 86-1044)</name>
    <dbReference type="NCBI Taxonomy" id="716544"/>
    <lineage>
        <taxon>Bacteria</taxon>
        <taxon>Pseudomonadati</taxon>
        <taxon>Chlamydiota</taxon>
        <taxon>Chlamydiia</taxon>
        <taxon>Parachlamydiales</taxon>
        <taxon>Waddliaceae</taxon>
        <taxon>Waddlia</taxon>
    </lineage>
</organism>
<dbReference type="InterPro" id="IPR005194">
    <property type="entry name" value="Glyco_hydro_65_C"/>
</dbReference>
<feature type="binding site" evidence="5">
    <location>
        <begin position="362"/>
        <end position="363"/>
    </location>
    <ligand>
        <name>substrate</name>
    </ligand>
</feature>
<evidence type="ECO:0000256" key="1">
    <source>
        <dbReference type="ARBA" id="ARBA00006768"/>
    </source>
</evidence>
<dbReference type="Pfam" id="PF03632">
    <property type="entry name" value="Glyco_hydro_65m"/>
    <property type="match status" value="1"/>
</dbReference>
<dbReference type="InterPro" id="IPR011013">
    <property type="entry name" value="Gal_mutarotase_sf_dom"/>
</dbReference>
<dbReference type="InterPro" id="IPR037018">
    <property type="entry name" value="GH65_N"/>
</dbReference>
<feature type="domain" description="Glycoside hydrolase family 65 central catalytic" evidence="6">
    <location>
        <begin position="325"/>
        <end position="721"/>
    </location>
</feature>
<evidence type="ECO:0000313" key="10">
    <source>
        <dbReference type="Proteomes" id="UP000001505"/>
    </source>
</evidence>
<dbReference type="InterPro" id="IPR008928">
    <property type="entry name" value="6-hairpin_glycosidase_sf"/>
</dbReference>
<dbReference type="AlphaFoldDB" id="D6YTQ3"/>
<dbReference type="PIRSF" id="PIRSF036289">
    <property type="entry name" value="Glycosyl_hydrolase_malt_phosph"/>
    <property type="match status" value="1"/>
</dbReference>
<comment type="similarity">
    <text evidence="1">Belongs to the glycosyl hydrolase 65 family.</text>
</comment>
<dbReference type="Gene3D" id="1.50.10.10">
    <property type="match status" value="1"/>
</dbReference>
<evidence type="ECO:0000259" key="7">
    <source>
        <dbReference type="Pfam" id="PF03633"/>
    </source>
</evidence>
<sequence length="815" mass="94862">MHNNNWILSYNSYIPEQQGLRETLCTLGNGYFATRGAFAEEDADPIHYPGTYIAGGYNRLGTEVSGKVIENEDLVNFPNWLSLKFRIDGGEWIQMKSIKIEEFAQTLDLKHGILKRKIRFKDAYGRISTFTEKRLVHMKHYHLAAIRQTIKAENWSGTIEILSALDGRVLNQGVPRYRKLNSCHLEPIAEGENDDGNLFLKVQTTQSEIRVAQTARHHLFLNDARLASEPVLIAEAGYTAHQFTVNLKDGDELAIEKVVAMYTSRDPAISEPQYQAERNIVLAPDFKELERTHANMWNLLWGQFDIEIETAERSIEDISPLMVLRLHIFHLLQTASYNTIDIDVGVPARGWHGEAYRGHIFWDELYIFPLLNLRIPKITQALLKYRYRRLDEARFLAREEGLQGAMFPWQSSSDGREESQKVHLNPKSGRWIADYSNIQRHVNLAIAYNVWRYFETTDDLEFLRSYGAEMILEITRFFSSLCVYNDSTDRFEIHHVMGPDEYHDAYPESLEPGLSNNSYTNVMTAWLMAKAIEILHILPEDHHRELCSMLEIRQEEVDRWEKISKKMRVVFHKDGVISQFEGYEELKEFDWKGYRKKYQDIQRLDRILEAEGDSANNYKLSKQADTLMLFYLFTSQELQEIFDRLDYPFTSDQIPQNINYYLRRTSHGSTLSRIVHAWVLSREDRYISWDLFINALDSDVADIQGGTTPEGIHLGSMAGTVDIIQRCYAGIEPRKDALWFNPSLPESLKKMRFHIHYRGHSIEVEITHTQLRVASKFSTEKEINIKFENQLYTLKPGDVKEFPLRSCLQSRRTPF</sequence>
<dbReference type="GO" id="GO:0005975">
    <property type="term" value="P:carbohydrate metabolic process"/>
    <property type="evidence" value="ECO:0007669"/>
    <property type="project" value="InterPro"/>
</dbReference>
<dbReference type="InterPro" id="IPR005195">
    <property type="entry name" value="Glyco_hydro_65_M"/>
</dbReference>
<evidence type="ECO:0000259" key="8">
    <source>
        <dbReference type="Pfam" id="PF03636"/>
    </source>
</evidence>
<feature type="binding site" evidence="5">
    <location>
        <begin position="622"/>
        <end position="623"/>
    </location>
    <ligand>
        <name>substrate</name>
    </ligand>
</feature>
<dbReference type="Gene3D" id="2.70.98.40">
    <property type="entry name" value="Glycoside hydrolase, family 65, N-terminal domain"/>
    <property type="match status" value="1"/>
</dbReference>
<dbReference type="GO" id="GO:0030246">
    <property type="term" value="F:carbohydrate binding"/>
    <property type="evidence" value="ECO:0007669"/>
    <property type="project" value="InterPro"/>
</dbReference>
<evidence type="ECO:0000256" key="4">
    <source>
        <dbReference type="PIRSR" id="PIRSR036289-50"/>
    </source>
</evidence>
<dbReference type="InterPro" id="IPR017045">
    <property type="entry name" value="Malt_Pase/Glycosyl_Hdrlase"/>
</dbReference>
<dbReference type="GO" id="GO:0016757">
    <property type="term" value="F:glycosyltransferase activity"/>
    <property type="evidence" value="ECO:0007669"/>
    <property type="project" value="UniProtKB-KW"/>
</dbReference>
<dbReference type="eggNOG" id="COG1554">
    <property type="taxonomic scope" value="Bacteria"/>
</dbReference>
<dbReference type="Pfam" id="PF03633">
    <property type="entry name" value="Glyco_hydro_65C"/>
    <property type="match status" value="1"/>
</dbReference>
<dbReference type="Pfam" id="PF03636">
    <property type="entry name" value="Glyco_hydro_65N"/>
    <property type="match status" value="1"/>
</dbReference>
<dbReference type="Proteomes" id="UP000001505">
    <property type="component" value="Chromosome"/>
</dbReference>
<dbReference type="PANTHER" id="PTHR11051:SF8">
    <property type="entry name" value="PROTEIN-GLUCOSYLGALACTOSYLHYDROXYLYSINE GLUCOSIDASE"/>
    <property type="match status" value="1"/>
</dbReference>
<proteinExistence type="inferred from homology"/>
<dbReference type="SUPFAM" id="SSF48208">
    <property type="entry name" value="Six-hairpin glycosidases"/>
    <property type="match status" value="1"/>
</dbReference>
<feature type="domain" description="Glycoside hydrolase family 65 N-terminal" evidence="8">
    <location>
        <begin position="10"/>
        <end position="265"/>
    </location>
</feature>
<dbReference type="OrthoDB" id="414934at2"/>
<dbReference type="Gene3D" id="2.60.420.10">
    <property type="entry name" value="Maltose phosphorylase, domain 3"/>
    <property type="match status" value="1"/>
</dbReference>
<dbReference type="STRING" id="716544.wcw_0139"/>